<dbReference type="EMBL" id="BSYO01000004">
    <property type="protein sequence ID" value="GMH03052.1"/>
    <property type="molecule type" value="Genomic_DNA"/>
</dbReference>
<comment type="caution">
    <text evidence="1">The sequence shown here is derived from an EMBL/GenBank/DDBJ whole genome shotgun (WGS) entry which is preliminary data.</text>
</comment>
<evidence type="ECO:0000313" key="2">
    <source>
        <dbReference type="Proteomes" id="UP001279734"/>
    </source>
</evidence>
<organism evidence="1 2">
    <name type="scientific">Nepenthes gracilis</name>
    <name type="common">Slender pitcher plant</name>
    <dbReference type="NCBI Taxonomy" id="150966"/>
    <lineage>
        <taxon>Eukaryota</taxon>
        <taxon>Viridiplantae</taxon>
        <taxon>Streptophyta</taxon>
        <taxon>Embryophyta</taxon>
        <taxon>Tracheophyta</taxon>
        <taxon>Spermatophyta</taxon>
        <taxon>Magnoliopsida</taxon>
        <taxon>eudicotyledons</taxon>
        <taxon>Gunneridae</taxon>
        <taxon>Pentapetalae</taxon>
        <taxon>Caryophyllales</taxon>
        <taxon>Nepenthaceae</taxon>
        <taxon>Nepenthes</taxon>
    </lineage>
</organism>
<gene>
    <name evidence="1" type="ORF">Nepgr_004891</name>
</gene>
<keyword evidence="2" id="KW-1185">Reference proteome</keyword>
<evidence type="ECO:0000313" key="1">
    <source>
        <dbReference type="EMBL" id="GMH03052.1"/>
    </source>
</evidence>
<reference evidence="1" key="1">
    <citation type="submission" date="2023-05" db="EMBL/GenBank/DDBJ databases">
        <title>Nepenthes gracilis genome sequencing.</title>
        <authorList>
            <person name="Fukushima K."/>
        </authorList>
    </citation>
    <scope>NUCLEOTIDE SEQUENCE</scope>
    <source>
        <strain evidence="1">SING2019-196</strain>
    </source>
</reference>
<name>A0AAD3S2C0_NEPGR</name>
<accession>A0AAD3S2C0</accession>
<sequence>MKLVGEASVLIGEKDLPAHNAGRIWGVVWVDRRSNGQYEFFLLAEQLSPPFSAGADLRIKTRGGRICRWRWRGAFVWPVNLN</sequence>
<protein>
    <submittedName>
        <fullName evidence="1">Uncharacterized protein</fullName>
    </submittedName>
</protein>
<proteinExistence type="predicted"/>
<dbReference type="AlphaFoldDB" id="A0AAD3S2C0"/>
<dbReference type="Proteomes" id="UP001279734">
    <property type="component" value="Unassembled WGS sequence"/>
</dbReference>